<feature type="region of interest" description="Disordered" evidence="1">
    <location>
        <begin position="1"/>
        <end position="37"/>
    </location>
</feature>
<protein>
    <submittedName>
        <fullName evidence="2">2515_t:CDS:1</fullName>
    </submittedName>
</protein>
<dbReference type="GO" id="GO:0071014">
    <property type="term" value="C:post-mRNA release spliceosomal complex"/>
    <property type="evidence" value="ECO:0007669"/>
    <property type="project" value="TreeGrafter"/>
</dbReference>
<evidence type="ECO:0000256" key="1">
    <source>
        <dbReference type="SAM" id="MobiDB-lite"/>
    </source>
</evidence>
<organism evidence="2 3">
    <name type="scientific">Paraglomus brasilianum</name>
    <dbReference type="NCBI Taxonomy" id="144538"/>
    <lineage>
        <taxon>Eukaryota</taxon>
        <taxon>Fungi</taxon>
        <taxon>Fungi incertae sedis</taxon>
        <taxon>Mucoromycota</taxon>
        <taxon>Glomeromycotina</taxon>
        <taxon>Glomeromycetes</taxon>
        <taxon>Paraglomerales</taxon>
        <taxon>Paraglomeraceae</taxon>
        <taxon>Paraglomus</taxon>
    </lineage>
</organism>
<reference evidence="2" key="1">
    <citation type="submission" date="2021-06" db="EMBL/GenBank/DDBJ databases">
        <authorList>
            <person name="Kallberg Y."/>
            <person name="Tangrot J."/>
            <person name="Rosling A."/>
        </authorList>
    </citation>
    <scope>NUCLEOTIDE SEQUENCE</scope>
    <source>
        <strain evidence="2">BR232B</strain>
    </source>
</reference>
<evidence type="ECO:0000313" key="2">
    <source>
        <dbReference type="EMBL" id="CAG8525880.1"/>
    </source>
</evidence>
<sequence>MEETSKQRKARLEAFRKRKAETITNTGEENESNENSKTLSFRNYTPLNEDVRANSIVKITKPEDIGDDTVEKTAQQIDLFNLAPRKPNWDLKRDVEKKLQKLERRTQASIAQLIRMRLQGESESTTDLADAVRATEKGAESENESD</sequence>
<comment type="caution">
    <text evidence="2">The sequence shown here is derived from an EMBL/GenBank/DDBJ whole genome shotgun (WGS) entry which is preliminary data.</text>
</comment>
<dbReference type="AlphaFoldDB" id="A0A9N9FD77"/>
<keyword evidence="3" id="KW-1185">Reference proteome</keyword>
<dbReference type="PANTHER" id="PTHR31551:SF1">
    <property type="entry name" value="COILED-COIL DOMAIN-CONTAINING PROTEIN 12"/>
    <property type="match status" value="1"/>
</dbReference>
<gene>
    <name evidence="2" type="ORF">PBRASI_LOCUS3867</name>
</gene>
<dbReference type="GO" id="GO:0005684">
    <property type="term" value="C:U2-type spliceosomal complex"/>
    <property type="evidence" value="ECO:0007669"/>
    <property type="project" value="TreeGrafter"/>
</dbReference>
<feature type="region of interest" description="Disordered" evidence="1">
    <location>
        <begin position="119"/>
        <end position="146"/>
    </location>
</feature>
<dbReference type="OrthoDB" id="10261348at2759"/>
<accession>A0A9N9FD77</accession>
<dbReference type="InterPro" id="IPR013169">
    <property type="entry name" value="mRNA_splic_Cwf18-like"/>
</dbReference>
<name>A0A9N9FD77_9GLOM</name>
<dbReference type="PANTHER" id="PTHR31551">
    <property type="entry name" value="PRE-MRNA-SPLICING FACTOR CWF18"/>
    <property type="match status" value="1"/>
</dbReference>
<feature type="compositionally biased region" description="Basic and acidic residues" evidence="1">
    <location>
        <begin position="1"/>
        <end position="15"/>
    </location>
</feature>
<dbReference type="Pfam" id="PF08315">
    <property type="entry name" value="cwf18"/>
    <property type="match status" value="1"/>
</dbReference>
<dbReference type="Proteomes" id="UP000789739">
    <property type="component" value="Unassembled WGS sequence"/>
</dbReference>
<dbReference type="EMBL" id="CAJVPI010000367">
    <property type="protein sequence ID" value="CAG8525880.1"/>
    <property type="molecule type" value="Genomic_DNA"/>
</dbReference>
<proteinExistence type="predicted"/>
<feature type="compositionally biased region" description="Low complexity" evidence="1">
    <location>
        <begin position="22"/>
        <end position="37"/>
    </location>
</feature>
<evidence type="ECO:0000313" key="3">
    <source>
        <dbReference type="Proteomes" id="UP000789739"/>
    </source>
</evidence>